<dbReference type="EMBL" id="BJWL01000008">
    <property type="protein sequence ID" value="GFY91649.1"/>
    <property type="molecule type" value="Genomic_DNA"/>
</dbReference>
<sequence>MGNVNGREDGGGGGGGGGVEEEEAGGSGALDDMAAPPHPHAHADLMGHSPPSSPRAAQSPLMFTPQVPVLPLQRPDEMNAPSHSWMQTATGYEDICSEQGIPTMITWSYDGKEVSVEGSWDNWKTRKPLQRSGKDFTLMKVLPSGVYQYKFIVDGQWRYTPDMPWAQDDTGNAYNILDLQDPHLDLDTNAFGSAVLPIRIEDPHLELDTNAFGHAALRIRIKWVCVRYGHERKQERIRRLLGGDCVVTIAINDDFHSDVGIERVSGFEARLSSHNLFITWLKVEQGGGGDGMGDYVPEDVESISGFEPPQSPESSYTNLLLGSEDYAKEPPLVPPHLQMTLLKVPSSYMEIPPPLSRPQHVVLNHLYIQKGRSSPSVVALGSTHRFLAKYVTVVLYKSIQR</sequence>
<organism evidence="4 5">
    <name type="scientific">Actinidia rufa</name>
    <dbReference type="NCBI Taxonomy" id="165716"/>
    <lineage>
        <taxon>Eukaryota</taxon>
        <taxon>Viridiplantae</taxon>
        <taxon>Streptophyta</taxon>
        <taxon>Embryophyta</taxon>
        <taxon>Tracheophyta</taxon>
        <taxon>Spermatophyta</taxon>
        <taxon>Magnoliopsida</taxon>
        <taxon>eudicotyledons</taxon>
        <taxon>Gunneridae</taxon>
        <taxon>Pentapetalae</taxon>
        <taxon>asterids</taxon>
        <taxon>Ericales</taxon>
        <taxon>Actinidiaceae</taxon>
        <taxon>Actinidia</taxon>
    </lineage>
</organism>
<feature type="compositionally biased region" description="Low complexity" evidence="2">
    <location>
        <begin position="44"/>
        <end position="59"/>
    </location>
</feature>
<evidence type="ECO:0000313" key="4">
    <source>
        <dbReference type="EMBL" id="GFY91649.1"/>
    </source>
</evidence>
<dbReference type="CDD" id="cd02859">
    <property type="entry name" value="E_set_AMPKbeta_like_N"/>
    <property type="match status" value="1"/>
</dbReference>
<dbReference type="GO" id="GO:0009507">
    <property type="term" value="C:chloroplast"/>
    <property type="evidence" value="ECO:0007669"/>
    <property type="project" value="UniProtKB-ARBA"/>
</dbReference>
<feature type="region of interest" description="Disordered" evidence="2">
    <location>
        <begin position="1"/>
        <end position="59"/>
    </location>
</feature>
<reference evidence="4 5" key="1">
    <citation type="submission" date="2019-07" db="EMBL/GenBank/DDBJ databases">
        <title>De Novo Assembly of kiwifruit Actinidia rufa.</title>
        <authorList>
            <person name="Sugita-Konishi S."/>
            <person name="Sato K."/>
            <person name="Mori E."/>
            <person name="Abe Y."/>
            <person name="Kisaki G."/>
            <person name="Hamano K."/>
            <person name="Suezawa K."/>
            <person name="Otani M."/>
            <person name="Fukuda T."/>
            <person name="Manabe T."/>
            <person name="Gomi K."/>
            <person name="Tabuchi M."/>
            <person name="Akimitsu K."/>
            <person name="Kataoka I."/>
        </authorList>
    </citation>
    <scope>NUCLEOTIDE SEQUENCE [LARGE SCALE GENOMIC DNA]</scope>
    <source>
        <strain evidence="5">cv. Fuchu</strain>
    </source>
</reference>
<name>A0A7J0F0D9_9ERIC</name>
<dbReference type="InterPro" id="IPR043554">
    <property type="entry name" value="KINB"/>
</dbReference>
<dbReference type="Gene3D" id="6.20.250.60">
    <property type="match status" value="1"/>
</dbReference>
<feature type="compositionally biased region" description="Basic and acidic residues" evidence="2">
    <location>
        <begin position="1"/>
        <end position="10"/>
    </location>
</feature>
<dbReference type="Gene3D" id="2.60.40.10">
    <property type="entry name" value="Immunoglobulins"/>
    <property type="match status" value="1"/>
</dbReference>
<comment type="similarity">
    <text evidence="1">Belongs to the 5'-AMP-activated protein kinase beta subunit family.</text>
</comment>
<dbReference type="InterPro" id="IPR014756">
    <property type="entry name" value="Ig_E-set"/>
</dbReference>
<dbReference type="OrthoDB" id="531008at2759"/>
<evidence type="ECO:0000259" key="3">
    <source>
        <dbReference type="SMART" id="SM01010"/>
    </source>
</evidence>
<accession>A0A7J0F0D9</accession>
<dbReference type="SUPFAM" id="SSF81296">
    <property type="entry name" value="E set domains"/>
    <property type="match status" value="1"/>
</dbReference>
<evidence type="ECO:0000256" key="1">
    <source>
        <dbReference type="ARBA" id="ARBA00010926"/>
    </source>
</evidence>
<keyword evidence="5" id="KW-1185">Reference proteome</keyword>
<comment type="caution">
    <text evidence="4">The sequence shown here is derived from an EMBL/GenBank/DDBJ whole genome shotgun (WGS) entry which is preliminary data.</text>
</comment>
<dbReference type="InterPro" id="IPR032640">
    <property type="entry name" value="AMPK1_CBM"/>
</dbReference>
<feature type="domain" description="Association with the SNF1 complex (ASC)" evidence="3">
    <location>
        <begin position="309"/>
        <end position="399"/>
    </location>
</feature>
<dbReference type="Proteomes" id="UP000585474">
    <property type="component" value="Unassembled WGS sequence"/>
</dbReference>
<protein>
    <submittedName>
        <fullName evidence="4">SNF1-related protein kinase regulatory subunit beta-2</fullName>
    </submittedName>
</protein>
<dbReference type="SUPFAM" id="SSF160219">
    <property type="entry name" value="AMPKBI-like"/>
    <property type="match status" value="1"/>
</dbReference>
<dbReference type="SMART" id="SM01010">
    <property type="entry name" value="AMPKBI"/>
    <property type="match status" value="1"/>
</dbReference>
<dbReference type="PANTHER" id="PTHR46316:SF2">
    <property type="entry name" value="SNF1-RELATED PROTEIN KINASE REGULATORY SUBUNIT BETA-2"/>
    <property type="match status" value="1"/>
</dbReference>
<dbReference type="Pfam" id="PF16561">
    <property type="entry name" value="AMPK1_CBM"/>
    <property type="match status" value="1"/>
</dbReference>
<dbReference type="InterPro" id="IPR006828">
    <property type="entry name" value="ASC_dom"/>
</dbReference>
<dbReference type="InterPro" id="IPR013783">
    <property type="entry name" value="Ig-like_fold"/>
</dbReference>
<proteinExistence type="inferred from homology"/>
<gene>
    <name evidence="4" type="ORF">Acr_08g0000450</name>
</gene>
<evidence type="ECO:0000313" key="5">
    <source>
        <dbReference type="Proteomes" id="UP000585474"/>
    </source>
</evidence>
<dbReference type="Pfam" id="PF04739">
    <property type="entry name" value="AMPKBI"/>
    <property type="match status" value="1"/>
</dbReference>
<dbReference type="PANTHER" id="PTHR46316">
    <property type="entry name" value="SNF1-RELATED PROTEIN KINASE REGULATORY SUBUNIT BETA-1"/>
    <property type="match status" value="1"/>
</dbReference>
<dbReference type="InterPro" id="IPR037256">
    <property type="entry name" value="ASC_dom_sf"/>
</dbReference>
<dbReference type="AlphaFoldDB" id="A0A7J0F0D9"/>
<evidence type="ECO:0000256" key="2">
    <source>
        <dbReference type="SAM" id="MobiDB-lite"/>
    </source>
</evidence>